<sequence>MTATAKTTTTTTPAPTVWPCLAFRDARGTADFLVRAFGFELTAMYARESDPAVIEHAELRWPEGGGVMFGTADKGGGLPERRTPGTESVYIVCADPDALYERATAAGAETIAGLKDEDYGSRGFTVADPEGNFWSFGTYRGR</sequence>
<dbReference type="InterPro" id="IPR037523">
    <property type="entry name" value="VOC_core"/>
</dbReference>
<keyword evidence="3" id="KW-1185">Reference proteome</keyword>
<comment type="caution">
    <text evidence="2">The sequence shown here is derived from an EMBL/GenBank/DDBJ whole genome shotgun (WGS) entry which is preliminary data.</text>
</comment>
<proteinExistence type="predicted"/>
<dbReference type="RefSeq" id="WP_058854081.1">
    <property type="nucleotide sequence ID" value="NZ_BMMH01000012.1"/>
</dbReference>
<dbReference type="Gene3D" id="3.30.720.110">
    <property type="match status" value="1"/>
</dbReference>
<protein>
    <submittedName>
        <fullName evidence="2">Glyoxalase</fullName>
    </submittedName>
</protein>
<dbReference type="SUPFAM" id="SSF54593">
    <property type="entry name" value="Glyoxalase/Bleomycin resistance protein/Dihydroxybiphenyl dioxygenase"/>
    <property type="match status" value="1"/>
</dbReference>
<dbReference type="PANTHER" id="PTHR34109">
    <property type="entry name" value="BNAUNNG04460D PROTEIN-RELATED"/>
    <property type="match status" value="1"/>
</dbReference>
<reference evidence="2" key="2">
    <citation type="submission" date="2020-09" db="EMBL/GenBank/DDBJ databases">
        <authorList>
            <person name="Sun Q."/>
            <person name="Zhou Y."/>
        </authorList>
    </citation>
    <scope>NUCLEOTIDE SEQUENCE</scope>
    <source>
        <strain evidence="2">CGMCC 4.3508</strain>
    </source>
</reference>
<dbReference type="InterPro" id="IPR004360">
    <property type="entry name" value="Glyas_Fos-R_dOase_dom"/>
</dbReference>
<dbReference type="PANTHER" id="PTHR34109:SF1">
    <property type="entry name" value="VOC DOMAIN-CONTAINING PROTEIN"/>
    <property type="match status" value="1"/>
</dbReference>
<dbReference type="AlphaFoldDB" id="A0A917RTI7"/>
<dbReference type="InterPro" id="IPR029068">
    <property type="entry name" value="Glyas_Bleomycin-R_OHBP_Dase"/>
</dbReference>
<reference evidence="2" key="1">
    <citation type="journal article" date="2014" name="Int. J. Syst. Evol. Microbiol.">
        <title>Complete genome sequence of Corynebacterium casei LMG S-19264T (=DSM 44701T), isolated from a smear-ripened cheese.</title>
        <authorList>
            <consortium name="US DOE Joint Genome Institute (JGI-PGF)"/>
            <person name="Walter F."/>
            <person name="Albersmeier A."/>
            <person name="Kalinowski J."/>
            <person name="Ruckert C."/>
        </authorList>
    </citation>
    <scope>NUCLEOTIDE SEQUENCE</scope>
    <source>
        <strain evidence="2">CGMCC 4.3508</strain>
    </source>
</reference>
<name>A0A917RTI7_9NOCA</name>
<dbReference type="EMBL" id="BMMH01000012">
    <property type="protein sequence ID" value="GGL30198.1"/>
    <property type="molecule type" value="Genomic_DNA"/>
</dbReference>
<dbReference type="Gene3D" id="3.30.720.120">
    <property type="match status" value="1"/>
</dbReference>
<evidence type="ECO:0000259" key="1">
    <source>
        <dbReference type="PROSITE" id="PS51819"/>
    </source>
</evidence>
<evidence type="ECO:0000313" key="3">
    <source>
        <dbReference type="Proteomes" id="UP000638263"/>
    </source>
</evidence>
<accession>A0A917RTI7</accession>
<feature type="domain" description="VOC" evidence="1">
    <location>
        <begin position="12"/>
        <end position="139"/>
    </location>
</feature>
<dbReference type="PROSITE" id="PS51819">
    <property type="entry name" value="VOC"/>
    <property type="match status" value="1"/>
</dbReference>
<organism evidence="2 3">
    <name type="scientific">Nocardia jinanensis</name>
    <dbReference type="NCBI Taxonomy" id="382504"/>
    <lineage>
        <taxon>Bacteria</taxon>
        <taxon>Bacillati</taxon>
        <taxon>Actinomycetota</taxon>
        <taxon>Actinomycetes</taxon>
        <taxon>Mycobacteriales</taxon>
        <taxon>Nocardiaceae</taxon>
        <taxon>Nocardia</taxon>
    </lineage>
</organism>
<dbReference type="Proteomes" id="UP000638263">
    <property type="component" value="Unassembled WGS sequence"/>
</dbReference>
<gene>
    <name evidence="2" type="ORF">GCM10011588_51180</name>
</gene>
<dbReference type="Pfam" id="PF00903">
    <property type="entry name" value="Glyoxalase"/>
    <property type="match status" value="1"/>
</dbReference>
<evidence type="ECO:0000313" key="2">
    <source>
        <dbReference type="EMBL" id="GGL30198.1"/>
    </source>
</evidence>